<dbReference type="PROSITE" id="PS00086">
    <property type="entry name" value="CYTOCHROME_P450"/>
    <property type="match status" value="1"/>
</dbReference>
<dbReference type="GO" id="GO:0005506">
    <property type="term" value="F:iron ion binding"/>
    <property type="evidence" value="ECO:0007669"/>
    <property type="project" value="InterPro"/>
</dbReference>
<dbReference type="GO" id="GO:0020037">
    <property type="term" value="F:heme binding"/>
    <property type="evidence" value="ECO:0007669"/>
    <property type="project" value="InterPro"/>
</dbReference>
<accession>A0A5D0NMP8</accession>
<keyword evidence="4 7" id="KW-0560">Oxidoreductase</keyword>
<sequence>MADDLTTDHPPFPVPRGCPFGGPERAAGPAAEPPLTRVTLPTGGTAWVVSGFERVRRLLADPRISSDRRRPGFPHMAPVPVGNPPDETLPMVTLDAPEHTAHRRMFVNEFTVRRMRQLRPRIQEIVDQCVDDLLAGERPADLVQTISVPVPSMAVCELLGVPYTDRDFFKARTQKLLDRHNSAAEMRKGFGELIGYFDELITLKEKDPGDDLLGRAIVKYREAGRYNHAYMVNTATMLLNAGHETTTNMISLSVVALLEHPAQLAELRADPDLTAHAVEELLRYFSVVDLTVGRVATEDIEMDGETIRAGEGVIARPSLANMDPEVFTDPHQLDIHREEARHHVAFGHGGHNCLGQNLAREELEIVLNTLFRRVPDLRLAKPADELSYKDTEQVYGIHEVPVTW</sequence>
<dbReference type="PANTHER" id="PTHR46696:SF1">
    <property type="entry name" value="CYTOCHROME P450 YJIB-RELATED"/>
    <property type="match status" value="1"/>
</dbReference>
<dbReference type="InterPro" id="IPR001128">
    <property type="entry name" value="Cyt_P450"/>
</dbReference>
<dbReference type="FunFam" id="1.10.630.10:FF:000018">
    <property type="entry name" value="Cytochrome P450 monooxygenase"/>
    <property type="match status" value="1"/>
</dbReference>
<feature type="region of interest" description="Disordered" evidence="8">
    <location>
        <begin position="66"/>
        <end position="86"/>
    </location>
</feature>
<dbReference type="Gene3D" id="1.10.630.10">
    <property type="entry name" value="Cytochrome P450"/>
    <property type="match status" value="1"/>
</dbReference>
<keyword evidence="3 7" id="KW-0479">Metal-binding</keyword>
<dbReference type="EMBL" id="VSFG01000003">
    <property type="protein sequence ID" value="TYB45394.1"/>
    <property type="molecule type" value="Genomic_DNA"/>
</dbReference>
<evidence type="ECO:0000256" key="3">
    <source>
        <dbReference type="ARBA" id="ARBA00022723"/>
    </source>
</evidence>
<evidence type="ECO:0000313" key="10">
    <source>
        <dbReference type="Proteomes" id="UP000323380"/>
    </source>
</evidence>
<proteinExistence type="inferred from homology"/>
<evidence type="ECO:0000256" key="6">
    <source>
        <dbReference type="ARBA" id="ARBA00023033"/>
    </source>
</evidence>
<dbReference type="GO" id="GO:0016705">
    <property type="term" value="F:oxidoreductase activity, acting on paired donors, with incorporation or reduction of molecular oxygen"/>
    <property type="evidence" value="ECO:0007669"/>
    <property type="project" value="InterPro"/>
</dbReference>
<evidence type="ECO:0000256" key="7">
    <source>
        <dbReference type="RuleBase" id="RU000461"/>
    </source>
</evidence>
<comment type="similarity">
    <text evidence="1 7">Belongs to the cytochrome P450 family.</text>
</comment>
<gene>
    <name evidence="9" type="ORF">FXF69_18280</name>
</gene>
<keyword evidence="10" id="KW-1185">Reference proteome</keyword>
<keyword evidence="6 7" id="KW-0503">Monooxygenase</keyword>
<evidence type="ECO:0000313" key="9">
    <source>
        <dbReference type="EMBL" id="TYB45394.1"/>
    </source>
</evidence>
<comment type="caution">
    <text evidence="9">The sequence shown here is derived from an EMBL/GenBank/DDBJ whole genome shotgun (WGS) entry which is preliminary data.</text>
</comment>
<dbReference type="CDD" id="cd11030">
    <property type="entry name" value="CYP105-like"/>
    <property type="match status" value="1"/>
</dbReference>
<feature type="region of interest" description="Disordered" evidence="8">
    <location>
        <begin position="1"/>
        <end position="34"/>
    </location>
</feature>
<evidence type="ECO:0000256" key="1">
    <source>
        <dbReference type="ARBA" id="ARBA00010617"/>
    </source>
</evidence>
<feature type="compositionally biased region" description="Low complexity" evidence="8">
    <location>
        <begin position="21"/>
        <end position="34"/>
    </location>
</feature>
<dbReference type="PRINTS" id="PR00359">
    <property type="entry name" value="BP450"/>
</dbReference>
<dbReference type="InterPro" id="IPR002397">
    <property type="entry name" value="Cyt_P450_B"/>
</dbReference>
<keyword evidence="2 7" id="KW-0349">Heme</keyword>
<dbReference type="SUPFAM" id="SSF48264">
    <property type="entry name" value="Cytochrome P450"/>
    <property type="match status" value="1"/>
</dbReference>
<evidence type="ECO:0000256" key="2">
    <source>
        <dbReference type="ARBA" id="ARBA00022617"/>
    </source>
</evidence>
<organism evidence="9 10">
    <name type="scientific">Actinomadura chibensis</name>
    <dbReference type="NCBI Taxonomy" id="392828"/>
    <lineage>
        <taxon>Bacteria</taxon>
        <taxon>Bacillati</taxon>
        <taxon>Actinomycetota</taxon>
        <taxon>Actinomycetes</taxon>
        <taxon>Streptosporangiales</taxon>
        <taxon>Thermomonosporaceae</taxon>
        <taxon>Actinomadura</taxon>
    </lineage>
</organism>
<dbReference type="GO" id="GO:0004497">
    <property type="term" value="F:monooxygenase activity"/>
    <property type="evidence" value="ECO:0007669"/>
    <property type="project" value="UniProtKB-KW"/>
</dbReference>
<keyword evidence="5 7" id="KW-0408">Iron</keyword>
<dbReference type="PANTHER" id="PTHR46696">
    <property type="entry name" value="P450, PUTATIVE (EUROFUNG)-RELATED"/>
    <property type="match status" value="1"/>
</dbReference>
<dbReference type="AlphaFoldDB" id="A0A5D0NMP8"/>
<protein>
    <submittedName>
        <fullName evidence="9">Cytochrome P450</fullName>
    </submittedName>
</protein>
<dbReference type="Pfam" id="PF00067">
    <property type="entry name" value="p450"/>
    <property type="match status" value="1"/>
</dbReference>
<dbReference type="Proteomes" id="UP000323380">
    <property type="component" value="Unassembled WGS sequence"/>
</dbReference>
<dbReference type="InterPro" id="IPR036396">
    <property type="entry name" value="Cyt_P450_sf"/>
</dbReference>
<dbReference type="InterPro" id="IPR017972">
    <property type="entry name" value="Cyt_P450_CS"/>
</dbReference>
<evidence type="ECO:0000256" key="4">
    <source>
        <dbReference type="ARBA" id="ARBA00023002"/>
    </source>
</evidence>
<dbReference type="STRING" id="1220554.GCA_001552135_07776"/>
<evidence type="ECO:0000256" key="8">
    <source>
        <dbReference type="SAM" id="MobiDB-lite"/>
    </source>
</evidence>
<reference evidence="9 10" key="1">
    <citation type="submission" date="2019-08" db="EMBL/GenBank/DDBJ databases">
        <title>Actinomadura sp. nov. CYP1-5 isolated from mountain soil.</title>
        <authorList>
            <person name="Songsumanus A."/>
            <person name="Kuncharoen N."/>
            <person name="Kudo T."/>
            <person name="Yuki M."/>
            <person name="Igarashi Y."/>
            <person name="Tanasupawat S."/>
        </authorList>
    </citation>
    <scope>NUCLEOTIDE SEQUENCE [LARGE SCALE GENOMIC DNA]</scope>
    <source>
        <strain evidence="9 10">JCM 14158</strain>
    </source>
</reference>
<dbReference type="PRINTS" id="PR00385">
    <property type="entry name" value="P450"/>
</dbReference>
<evidence type="ECO:0000256" key="5">
    <source>
        <dbReference type="ARBA" id="ARBA00023004"/>
    </source>
</evidence>
<name>A0A5D0NMP8_9ACTN</name>